<dbReference type="PIRSF" id="PIRSF000332">
    <property type="entry name" value="FMO"/>
    <property type="match status" value="1"/>
</dbReference>
<evidence type="ECO:0000256" key="1">
    <source>
        <dbReference type="ARBA" id="ARBA00023002"/>
    </source>
</evidence>
<evidence type="ECO:0000313" key="3">
    <source>
        <dbReference type="Proteomes" id="UP000812270"/>
    </source>
</evidence>
<proteinExistence type="predicted"/>
<dbReference type="RefSeq" id="WP_217794692.1">
    <property type="nucleotide sequence ID" value="NZ_JAHSPG010000018.1"/>
</dbReference>
<organism evidence="2 3">
    <name type="scientific">Pinibacter aurantiacus</name>
    <dbReference type="NCBI Taxonomy" id="2851599"/>
    <lineage>
        <taxon>Bacteria</taxon>
        <taxon>Pseudomonadati</taxon>
        <taxon>Bacteroidota</taxon>
        <taxon>Chitinophagia</taxon>
        <taxon>Chitinophagales</taxon>
        <taxon>Chitinophagaceae</taxon>
        <taxon>Pinibacter</taxon>
    </lineage>
</organism>
<dbReference type="InterPro" id="IPR050982">
    <property type="entry name" value="Auxin_biosynth/cation_transpt"/>
</dbReference>
<dbReference type="GO" id="GO:0050660">
    <property type="term" value="F:flavin adenine dinucleotide binding"/>
    <property type="evidence" value="ECO:0007669"/>
    <property type="project" value="TreeGrafter"/>
</dbReference>
<dbReference type="PROSITE" id="PS51257">
    <property type="entry name" value="PROKAR_LIPOPROTEIN"/>
    <property type="match status" value="1"/>
</dbReference>
<dbReference type="Proteomes" id="UP000812270">
    <property type="component" value="Unassembled WGS sequence"/>
</dbReference>
<name>A0A9E2W516_9BACT</name>
<reference evidence="2" key="1">
    <citation type="submission" date="2021-06" db="EMBL/GenBank/DDBJ databases">
        <authorList>
            <person name="Huq M.A."/>
        </authorList>
    </citation>
    <scope>NUCLEOTIDE SEQUENCE</scope>
    <source>
        <strain evidence="2">MAH-26</strain>
    </source>
</reference>
<comment type="caution">
    <text evidence="2">The sequence shown here is derived from an EMBL/GenBank/DDBJ whole genome shotgun (WGS) entry which is preliminary data.</text>
</comment>
<protein>
    <submittedName>
        <fullName evidence="2">NAD(P)/FAD-dependent oxidoreductase</fullName>
    </submittedName>
</protein>
<dbReference type="InterPro" id="IPR000960">
    <property type="entry name" value="Flavin_mOase"/>
</dbReference>
<dbReference type="AlphaFoldDB" id="A0A9E2W516"/>
<dbReference type="GO" id="GO:0004497">
    <property type="term" value="F:monooxygenase activity"/>
    <property type="evidence" value="ECO:0007669"/>
    <property type="project" value="TreeGrafter"/>
</dbReference>
<sequence length="375" mass="41367">MKKTQTLIVGASISGLACAGALTKAGLEHTIIERAERIATPWRNHYDRLHLHTSKHLSELPYKKYAAGTPRYPARLQVIEYLDNYQKQFKIDPLFNTEATSIRREAGFWIVETSKAVFQAENVIMATGPYGKPRAIDFRGMETFPGNITHSSRYKKGDVFKGQKILVVGFGNSACEIALDLHEQGAYPSMSVRSAVNVLPRDIFGIPILQLSLLFSVLPPAFADKLNAPLINALTGDITKLGLKKLPYGPLEQIHRTQTVPLLDIGTLKLIKDGNCKVFEGIENIEGKTVYFSNGAKEEFDGIVAAIGYEKGFASHVLQVDKSRFEDLAVPVARQKYFGKDGLYFCGFFISPNGQIREIASDAKKIAGSIVKNGS</sequence>
<accession>A0A9E2W516</accession>
<dbReference type="EMBL" id="JAHSPG010000018">
    <property type="protein sequence ID" value="MBV4360375.1"/>
    <property type="molecule type" value="Genomic_DNA"/>
</dbReference>
<dbReference type="Pfam" id="PF13738">
    <property type="entry name" value="Pyr_redox_3"/>
    <property type="match status" value="1"/>
</dbReference>
<dbReference type="PANTHER" id="PTHR43539:SF78">
    <property type="entry name" value="FLAVIN-CONTAINING MONOOXYGENASE"/>
    <property type="match status" value="1"/>
</dbReference>
<dbReference type="PANTHER" id="PTHR43539">
    <property type="entry name" value="FLAVIN-BINDING MONOOXYGENASE-LIKE PROTEIN (AFU_ORTHOLOGUE AFUA_4G09220)"/>
    <property type="match status" value="1"/>
</dbReference>
<evidence type="ECO:0000313" key="2">
    <source>
        <dbReference type="EMBL" id="MBV4360375.1"/>
    </source>
</evidence>
<keyword evidence="1" id="KW-0560">Oxidoreductase</keyword>
<keyword evidence="3" id="KW-1185">Reference proteome</keyword>
<gene>
    <name evidence="2" type="ORF">KTO63_24640</name>
</gene>